<gene>
    <name evidence="2" type="ORF">CVO96_00295</name>
</gene>
<reference evidence="2 3" key="1">
    <citation type="submission" date="2018-01" db="EMBL/GenBank/DDBJ databases">
        <title>Deinococcus koreensis sp. nov., a radiation-resistant bacterium isolated from river water.</title>
        <authorList>
            <person name="Choi A."/>
        </authorList>
    </citation>
    <scope>NUCLEOTIDE SEQUENCE [LARGE SCALE GENOMIC DNA]</scope>
    <source>
        <strain evidence="2 3">SJW1-2</strain>
    </source>
</reference>
<dbReference type="RefSeq" id="WP_103309068.1">
    <property type="nucleotide sequence ID" value="NZ_PPPD01000001.1"/>
</dbReference>
<evidence type="ECO:0000256" key="1">
    <source>
        <dbReference type="SAM" id="SignalP"/>
    </source>
</evidence>
<feature type="chain" id="PRO_5014353181" description="Carboxypeptidase regulatory-like domain-containing protein" evidence="1">
    <location>
        <begin position="21"/>
        <end position="188"/>
    </location>
</feature>
<evidence type="ECO:0000313" key="2">
    <source>
        <dbReference type="EMBL" id="PNY79998.1"/>
    </source>
</evidence>
<dbReference type="AlphaFoldDB" id="A0A2K3UTZ5"/>
<sequence length="188" mass="20157">MNRRLLVPFLLTLTAGQAAALTVTGTVEGAGADTRISGFVVTPFGQPLQEVVSVPVEGGRFRLELPATAPTARAQVNLTPQNVSWPGVIDPVAVSAPVQSAELKFFAYQDQNQNGRHDDAETLREVAPNVGKATLFVVWVNADVKVTANKGYEAALKRGWNAYIVDVGRAVKVTPFTDDRAVSVRMGR</sequence>
<accession>A0A2K3UTZ5</accession>
<comment type="caution">
    <text evidence="2">The sequence shown here is derived from an EMBL/GenBank/DDBJ whole genome shotgun (WGS) entry which is preliminary data.</text>
</comment>
<keyword evidence="1" id="KW-0732">Signal</keyword>
<keyword evidence="3" id="KW-1185">Reference proteome</keyword>
<dbReference type="EMBL" id="PPPD01000001">
    <property type="protein sequence ID" value="PNY79998.1"/>
    <property type="molecule type" value="Genomic_DNA"/>
</dbReference>
<organism evidence="2 3">
    <name type="scientific">Deinococcus koreensis</name>
    <dbReference type="NCBI Taxonomy" id="2054903"/>
    <lineage>
        <taxon>Bacteria</taxon>
        <taxon>Thermotogati</taxon>
        <taxon>Deinococcota</taxon>
        <taxon>Deinococci</taxon>
        <taxon>Deinococcales</taxon>
        <taxon>Deinococcaceae</taxon>
        <taxon>Deinococcus</taxon>
    </lineage>
</organism>
<name>A0A2K3UTZ5_9DEIO</name>
<evidence type="ECO:0008006" key="4">
    <source>
        <dbReference type="Google" id="ProtNLM"/>
    </source>
</evidence>
<dbReference type="OrthoDB" id="74090at2"/>
<protein>
    <recommendedName>
        <fullName evidence="4">Carboxypeptidase regulatory-like domain-containing protein</fullName>
    </recommendedName>
</protein>
<feature type="signal peptide" evidence="1">
    <location>
        <begin position="1"/>
        <end position="20"/>
    </location>
</feature>
<evidence type="ECO:0000313" key="3">
    <source>
        <dbReference type="Proteomes" id="UP000236379"/>
    </source>
</evidence>
<dbReference type="Proteomes" id="UP000236379">
    <property type="component" value="Unassembled WGS sequence"/>
</dbReference>
<proteinExistence type="predicted"/>